<dbReference type="Gene3D" id="3.30.450.20">
    <property type="entry name" value="PAS domain"/>
    <property type="match status" value="2"/>
</dbReference>
<proteinExistence type="predicted"/>
<gene>
    <name evidence="3" type="ordered locus">Metfor_1893</name>
</gene>
<dbReference type="eggNOG" id="arCOG06219">
    <property type="taxonomic scope" value="Archaea"/>
</dbReference>
<dbReference type="SMART" id="SM00091">
    <property type="entry name" value="PAS"/>
    <property type="match status" value="2"/>
</dbReference>
<dbReference type="AlphaFoldDB" id="L0HIK9"/>
<dbReference type="PROSITE" id="PS50113">
    <property type="entry name" value="PAC"/>
    <property type="match status" value="1"/>
</dbReference>
<name>L0HIK9_METFS</name>
<dbReference type="STRING" id="593750.Metfor_1893"/>
<organism evidence="3 4">
    <name type="scientific">Methanoregula formicica (strain DSM 22288 / NBRC 105244 / SMSP)</name>
    <dbReference type="NCBI Taxonomy" id="593750"/>
    <lineage>
        <taxon>Archaea</taxon>
        <taxon>Methanobacteriati</taxon>
        <taxon>Methanobacteriota</taxon>
        <taxon>Stenosarchaea group</taxon>
        <taxon>Methanomicrobia</taxon>
        <taxon>Methanomicrobiales</taxon>
        <taxon>Methanoregulaceae</taxon>
        <taxon>Methanoregula</taxon>
    </lineage>
</organism>
<dbReference type="InterPro" id="IPR035965">
    <property type="entry name" value="PAS-like_dom_sf"/>
</dbReference>
<feature type="domain" description="PAC" evidence="2">
    <location>
        <begin position="278"/>
        <end position="334"/>
    </location>
</feature>
<dbReference type="Pfam" id="PF13426">
    <property type="entry name" value="PAS_9"/>
    <property type="match status" value="1"/>
</dbReference>
<dbReference type="SUPFAM" id="SSF55785">
    <property type="entry name" value="PYP-like sensor domain (PAS domain)"/>
    <property type="match status" value="2"/>
</dbReference>
<protein>
    <submittedName>
        <fullName evidence="3">PAS domain S-box</fullName>
    </submittedName>
</protein>
<dbReference type="PROSITE" id="PS50112">
    <property type="entry name" value="PAS"/>
    <property type="match status" value="1"/>
</dbReference>
<dbReference type="KEGG" id="mfo:Metfor_1893"/>
<keyword evidence="4" id="KW-1185">Reference proteome</keyword>
<dbReference type="Gene3D" id="1.10.10.10">
    <property type="entry name" value="Winged helix-like DNA-binding domain superfamily/Winged helix DNA-binding domain"/>
    <property type="match status" value="1"/>
</dbReference>
<reference evidence="4" key="1">
    <citation type="submission" date="2011-12" db="EMBL/GenBank/DDBJ databases">
        <title>Complete sequence of Methanoregula formicicum SMSP.</title>
        <authorList>
            <person name="Lucas S."/>
            <person name="Han J."/>
            <person name="Lapidus A."/>
            <person name="Cheng J.-F."/>
            <person name="Goodwin L."/>
            <person name="Pitluck S."/>
            <person name="Peters L."/>
            <person name="Ovchinnikova G."/>
            <person name="Teshima H."/>
            <person name="Detter J.C."/>
            <person name="Han C."/>
            <person name="Tapia R."/>
            <person name="Land M."/>
            <person name="Hauser L."/>
            <person name="Kyrpides N."/>
            <person name="Ivanova N."/>
            <person name="Pagani I."/>
            <person name="Imachi H."/>
            <person name="Tamaki H."/>
            <person name="Sekiguchi Y."/>
            <person name="Kamagata Y."/>
            <person name="Cadillo-Quiroz H."/>
            <person name="Zinder S."/>
            <person name="Liu W.-T."/>
            <person name="Woyke T."/>
        </authorList>
    </citation>
    <scope>NUCLEOTIDE SEQUENCE [LARGE SCALE GENOMIC DNA]</scope>
    <source>
        <strain evidence="4">DSM 22288 / NBRC 105244 / SMSP</strain>
    </source>
</reference>
<dbReference type="InParanoid" id="L0HIK9"/>
<reference evidence="3 4" key="2">
    <citation type="journal article" date="2014" name="Genome Announc.">
        <title>Complete Genome Sequence of Methanoregula formicica SMSPT, a Mesophilic Hydrogenotrophic Methanogen Isolated from a Methanogenic Upflow Anaerobic Sludge Blanket Reactor.</title>
        <authorList>
            <person name="Yamamoto K."/>
            <person name="Tamaki H."/>
            <person name="Cadillo-Quiroz H."/>
            <person name="Imachi H."/>
            <person name="Kyrpides N."/>
            <person name="Woyke T."/>
            <person name="Goodwin L."/>
            <person name="Zinder S.H."/>
            <person name="Kamagata Y."/>
            <person name="Liu W.T."/>
        </authorList>
    </citation>
    <scope>NUCLEOTIDE SEQUENCE [LARGE SCALE GENOMIC DNA]</scope>
    <source>
        <strain evidence="4">DSM 22288 / NBRC 105244 / SMSP</strain>
    </source>
</reference>
<feature type="domain" description="PAS" evidence="1">
    <location>
        <begin position="192"/>
        <end position="238"/>
    </location>
</feature>
<dbReference type="InterPro" id="IPR036388">
    <property type="entry name" value="WH-like_DNA-bd_sf"/>
</dbReference>
<evidence type="ECO:0000313" key="3">
    <source>
        <dbReference type="EMBL" id="AGB02914.1"/>
    </source>
</evidence>
<dbReference type="InterPro" id="IPR000700">
    <property type="entry name" value="PAS-assoc_C"/>
</dbReference>
<evidence type="ECO:0000259" key="1">
    <source>
        <dbReference type="PROSITE" id="PS50112"/>
    </source>
</evidence>
<dbReference type="InterPro" id="IPR000014">
    <property type="entry name" value="PAS"/>
</dbReference>
<evidence type="ECO:0000313" key="4">
    <source>
        <dbReference type="Proteomes" id="UP000010824"/>
    </source>
</evidence>
<dbReference type="EMBL" id="CP003167">
    <property type="protein sequence ID" value="AGB02914.1"/>
    <property type="molecule type" value="Genomic_DNA"/>
</dbReference>
<dbReference type="CDD" id="cd00130">
    <property type="entry name" value="PAS"/>
    <property type="match status" value="1"/>
</dbReference>
<dbReference type="NCBIfam" id="TIGR00229">
    <property type="entry name" value="sensory_box"/>
    <property type="match status" value="1"/>
</dbReference>
<dbReference type="HOGENOM" id="CLU_051977_0_0_2"/>
<accession>L0HIK9</accession>
<sequence>MGDIQSTDEAARIRAVLKEHPLGMSIKEISTAVNMSRNSVAKYAEVMTTAGQLDVRHVGNAKLYTLSHRVPVSDLLNHAKELIIVLDKDLRIIQASGSFCMFAGVTRETVLHTRLSALPFPLLSQEDEREIVALLAGGPLWKKEITAVRNGREVFFEGRFIPTTLENGSSGITLILEDTTERTIARRASEERDRLLRTLFQIPTTPRFFIDKNHKVVYWDRALEILTNVRAEDVVGTSDHWKAFYSLPRACLIDFVVDGNVEMIARQFSGMCSRSDGTDGKFECTDFFPDMHGGGRWLRVTASLIRDTTGTVTGAMETIEDVTHLRKGQFIIQQA</sequence>
<dbReference type="eggNOG" id="arCOG03931">
    <property type="taxonomic scope" value="Archaea"/>
</dbReference>
<dbReference type="Proteomes" id="UP000010824">
    <property type="component" value="Chromosome"/>
</dbReference>
<evidence type="ECO:0000259" key="2">
    <source>
        <dbReference type="PROSITE" id="PS50113"/>
    </source>
</evidence>
<dbReference type="InterPro" id="IPR013656">
    <property type="entry name" value="PAS_4"/>
</dbReference>
<dbReference type="Pfam" id="PF08448">
    <property type="entry name" value="PAS_4"/>
    <property type="match status" value="1"/>
</dbReference>